<reference evidence="1" key="1">
    <citation type="submission" date="2023-04" db="EMBL/GenBank/DDBJ databases">
        <title>Ambrosiozyma monospora NBRC 10751.</title>
        <authorList>
            <person name="Ichikawa N."/>
            <person name="Sato H."/>
            <person name="Tonouchi N."/>
        </authorList>
    </citation>
    <scope>NUCLEOTIDE SEQUENCE</scope>
    <source>
        <strain evidence="1">NBRC 10751</strain>
    </source>
</reference>
<comment type="caution">
    <text evidence="1">The sequence shown here is derived from an EMBL/GenBank/DDBJ whole genome shotgun (WGS) entry which is preliminary data.</text>
</comment>
<organism evidence="1 2">
    <name type="scientific">Ambrosiozyma monospora</name>
    <name type="common">Yeast</name>
    <name type="synonym">Endomycopsis monosporus</name>
    <dbReference type="NCBI Taxonomy" id="43982"/>
    <lineage>
        <taxon>Eukaryota</taxon>
        <taxon>Fungi</taxon>
        <taxon>Dikarya</taxon>
        <taxon>Ascomycota</taxon>
        <taxon>Saccharomycotina</taxon>
        <taxon>Pichiomycetes</taxon>
        <taxon>Pichiales</taxon>
        <taxon>Pichiaceae</taxon>
        <taxon>Ambrosiozyma</taxon>
    </lineage>
</organism>
<evidence type="ECO:0000313" key="2">
    <source>
        <dbReference type="Proteomes" id="UP001165064"/>
    </source>
</evidence>
<proteinExistence type="predicted"/>
<keyword evidence="2" id="KW-1185">Reference proteome</keyword>
<dbReference type="Proteomes" id="UP001165064">
    <property type="component" value="Unassembled WGS sequence"/>
</dbReference>
<accession>A0ACB5UFI6</accession>
<protein>
    <submittedName>
        <fullName evidence="1">Unnamed protein product</fullName>
    </submittedName>
</protein>
<evidence type="ECO:0000313" key="1">
    <source>
        <dbReference type="EMBL" id="GMF08886.1"/>
    </source>
</evidence>
<sequence>MPSGWSMLGSLVRLSISDFTSLEKYDDVVAFFKDKDTVELGVETDLKQGLESIKGKASWIERDRDDVVEWLKDHGYLK</sequence>
<name>A0ACB5UFI6_AMBMO</name>
<gene>
    <name evidence="1" type="ORF">Amon02_001338800</name>
</gene>
<dbReference type="EMBL" id="BSXS01017470">
    <property type="protein sequence ID" value="GMF08886.1"/>
    <property type="molecule type" value="Genomic_DNA"/>
</dbReference>